<evidence type="ECO:0000313" key="1">
    <source>
        <dbReference type="EMBL" id="CBY41818.1"/>
    </source>
</evidence>
<organism evidence="1">
    <name type="scientific">Oikopleura dioica</name>
    <name type="common">Tunicate</name>
    <dbReference type="NCBI Taxonomy" id="34765"/>
    <lineage>
        <taxon>Eukaryota</taxon>
        <taxon>Metazoa</taxon>
        <taxon>Chordata</taxon>
        <taxon>Tunicata</taxon>
        <taxon>Appendicularia</taxon>
        <taxon>Copelata</taxon>
        <taxon>Oikopleuridae</taxon>
        <taxon>Oikopleura</taxon>
    </lineage>
</organism>
<dbReference type="EMBL" id="FN656660">
    <property type="protein sequence ID" value="CBY41818.1"/>
    <property type="molecule type" value="Genomic_DNA"/>
</dbReference>
<feature type="non-terminal residue" evidence="1">
    <location>
        <position position="1"/>
    </location>
</feature>
<gene>
    <name evidence="1" type="ORF">GSOID_T00023911001</name>
</gene>
<accession>E4Z290</accession>
<proteinExistence type="predicted"/>
<dbReference type="Proteomes" id="UP000011014">
    <property type="component" value="Unassembled WGS sequence"/>
</dbReference>
<protein>
    <submittedName>
        <fullName evidence="1">Uncharacterized protein</fullName>
    </submittedName>
</protein>
<name>E4Z290_OIKDI</name>
<sequence length="34" mass="3873">AVSSFGRRALALRFHAIDISARPSCTDYRVFKLF</sequence>
<dbReference type="AlphaFoldDB" id="E4Z290"/>
<reference evidence="1" key="1">
    <citation type="journal article" date="2010" name="Science">
        <title>Plasticity of animal genome architecture unmasked by rapid evolution of a pelagic tunicate.</title>
        <authorList>
            <person name="Denoeud F."/>
            <person name="Henriet S."/>
            <person name="Mungpakdee S."/>
            <person name="Aury J.M."/>
            <person name="Da Silva C."/>
            <person name="Brinkmann H."/>
            <person name="Mikhaleva J."/>
            <person name="Olsen L.C."/>
            <person name="Jubin C."/>
            <person name="Canestro C."/>
            <person name="Bouquet J.M."/>
            <person name="Danks G."/>
            <person name="Poulain J."/>
            <person name="Campsteijn C."/>
            <person name="Adamski M."/>
            <person name="Cross I."/>
            <person name="Yadetie F."/>
            <person name="Muffato M."/>
            <person name="Louis A."/>
            <person name="Butcher S."/>
            <person name="Tsagkogeorga G."/>
            <person name="Konrad A."/>
            <person name="Singh S."/>
            <person name="Jensen M.F."/>
            <person name="Cong E.H."/>
            <person name="Eikeseth-Otteraa H."/>
            <person name="Noel B."/>
            <person name="Anthouard V."/>
            <person name="Porcel B.M."/>
            <person name="Kachouri-Lafond R."/>
            <person name="Nishino A."/>
            <person name="Ugolini M."/>
            <person name="Chourrout P."/>
            <person name="Nishida H."/>
            <person name="Aasland R."/>
            <person name="Huzurbazar S."/>
            <person name="Westhof E."/>
            <person name="Delsuc F."/>
            <person name="Lehrach H."/>
            <person name="Reinhardt R."/>
            <person name="Weissenbach J."/>
            <person name="Roy S.W."/>
            <person name="Artiguenave F."/>
            <person name="Postlethwait J.H."/>
            <person name="Manak J.R."/>
            <person name="Thompson E.M."/>
            <person name="Jaillon O."/>
            <person name="Du Pasquier L."/>
            <person name="Boudinot P."/>
            <person name="Liberles D.A."/>
            <person name="Volff J.N."/>
            <person name="Philippe H."/>
            <person name="Lenhard B."/>
            <person name="Roest Crollius H."/>
            <person name="Wincker P."/>
            <person name="Chourrout D."/>
        </authorList>
    </citation>
    <scope>NUCLEOTIDE SEQUENCE [LARGE SCALE GENOMIC DNA]</scope>
</reference>